<dbReference type="PANTHER" id="PTHR32071:SF122">
    <property type="entry name" value="SIGMA FACTOR"/>
    <property type="match status" value="1"/>
</dbReference>
<dbReference type="PROSITE" id="PS50045">
    <property type="entry name" value="SIGMA54_INTERACT_4"/>
    <property type="match status" value="1"/>
</dbReference>
<keyword evidence="2" id="KW-0067">ATP-binding</keyword>
<dbReference type="SUPFAM" id="SSF46689">
    <property type="entry name" value="Homeodomain-like"/>
    <property type="match status" value="1"/>
</dbReference>
<dbReference type="InterPro" id="IPR002197">
    <property type="entry name" value="HTH_Fis"/>
</dbReference>
<dbReference type="GO" id="GO:0005524">
    <property type="term" value="F:ATP binding"/>
    <property type="evidence" value="ECO:0007669"/>
    <property type="project" value="UniProtKB-KW"/>
</dbReference>
<dbReference type="InterPro" id="IPR009057">
    <property type="entry name" value="Homeodomain-like_sf"/>
</dbReference>
<dbReference type="InterPro" id="IPR058031">
    <property type="entry name" value="AAA_lid_NorR"/>
</dbReference>
<dbReference type="GO" id="GO:0043565">
    <property type="term" value="F:sequence-specific DNA binding"/>
    <property type="evidence" value="ECO:0007669"/>
    <property type="project" value="InterPro"/>
</dbReference>
<dbReference type="PROSITE" id="PS00675">
    <property type="entry name" value="SIGMA54_INTERACT_1"/>
    <property type="match status" value="1"/>
</dbReference>
<dbReference type="InterPro" id="IPR025944">
    <property type="entry name" value="Sigma_54_int_dom_CS"/>
</dbReference>
<dbReference type="Proteomes" id="UP000324233">
    <property type="component" value="Chromosome"/>
</dbReference>
<evidence type="ECO:0000256" key="6">
    <source>
        <dbReference type="PROSITE-ProRule" id="PRU00169"/>
    </source>
</evidence>
<gene>
    <name evidence="9" type="primary">zraR_9</name>
    <name evidence="9" type="ORF">OJF2_68790</name>
</gene>
<sequence>MDRRILVVDDSELIGQQLSQLLTVPGREVTVAHDGTTALEWLVERPYSLVLTDLRLPGISGLELIHEIRRRDLPVTIIVLTGHPSVEAAVEAMKLGAYDFLQKPIDTLRLELLVNQALEDRQLLDQVADLRNRLRKRDAYHNLLGRSRRMMDVFARVERVASSDCTVLVTGETGTGKELVAQAIHYSDVTRSGKLEAVNCAALPEHLMESELFGHERGAFTGADRQKKGRFELAQGGTLFLDEIGEMPLAMQAKLLRVLQERAFERVGGTEPIPTSCRVVAATNMNLVEAVAEGRFREDLFYRLNVVSIDLPPLRERLDDVPLLVNHFLRKLVERGLPERTVARDALSRLARYDWPGNVRELEHVIEQCVVTTPGSVIAAENLPPHIVPLHEEPFSLEFDHSRELMELTDEFTQRIERAYLVRVLEKYHGRIDRCASHCGLSRRSISEKLRRYQIDKSDFKPHVRGSAAGKRLAYTAE</sequence>
<dbReference type="AlphaFoldDB" id="A0A5B9WE85"/>
<dbReference type="OrthoDB" id="9807827at2"/>
<feature type="modified residue" description="4-aspartylphosphate" evidence="6">
    <location>
        <position position="53"/>
    </location>
</feature>
<dbReference type="InterPro" id="IPR025662">
    <property type="entry name" value="Sigma_54_int_dom_ATP-bd_1"/>
</dbReference>
<evidence type="ECO:0000256" key="4">
    <source>
        <dbReference type="ARBA" id="ARBA00023125"/>
    </source>
</evidence>
<dbReference type="CDD" id="cd00009">
    <property type="entry name" value="AAA"/>
    <property type="match status" value="1"/>
</dbReference>
<dbReference type="GO" id="GO:0006355">
    <property type="term" value="P:regulation of DNA-templated transcription"/>
    <property type="evidence" value="ECO:0007669"/>
    <property type="project" value="InterPro"/>
</dbReference>
<reference evidence="9 10" key="1">
    <citation type="submission" date="2019-08" db="EMBL/GenBank/DDBJ databases">
        <title>Deep-cultivation of Planctomycetes and their phenomic and genomic characterization uncovers novel biology.</title>
        <authorList>
            <person name="Wiegand S."/>
            <person name="Jogler M."/>
            <person name="Boedeker C."/>
            <person name="Pinto D."/>
            <person name="Vollmers J."/>
            <person name="Rivas-Marin E."/>
            <person name="Kohn T."/>
            <person name="Peeters S.H."/>
            <person name="Heuer A."/>
            <person name="Rast P."/>
            <person name="Oberbeckmann S."/>
            <person name="Bunk B."/>
            <person name="Jeske O."/>
            <person name="Meyerdierks A."/>
            <person name="Storesund J.E."/>
            <person name="Kallscheuer N."/>
            <person name="Luecker S."/>
            <person name="Lage O.M."/>
            <person name="Pohl T."/>
            <person name="Merkel B.J."/>
            <person name="Hornburger P."/>
            <person name="Mueller R.-W."/>
            <person name="Bruemmer F."/>
            <person name="Labrenz M."/>
            <person name="Spormann A.M."/>
            <person name="Op den Camp H."/>
            <person name="Overmann J."/>
            <person name="Amann R."/>
            <person name="Jetten M.S.M."/>
            <person name="Mascher T."/>
            <person name="Medema M.H."/>
            <person name="Devos D.P."/>
            <person name="Kaster A.-K."/>
            <person name="Ovreas L."/>
            <person name="Rohde M."/>
            <person name="Galperin M.Y."/>
            <person name="Jogler C."/>
        </authorList>
    </citation>
    <scope>NUCLEOTIDE SEQUENCE [LARGE SCALE GENOMIC DNA]</scope>
    <source>
        <strain evidence="9 10">OJF2</strain>
    </source>
</reference>
<dbReference type="Pfam" id="PF25601">
    <property type="entry name" value="AAA_lid_14"/>
    <property type="match status" value="1"/>
</dbReference>
<evidence type="ECO:0000256" key="5">
    <source>
        <dbReference type="ARBA" id="ARBA00023163"/>
    </source>
</evidence>
<keyword evidence="1" id="KW-0547">Nucleotide-binding</keyword>
<dbReference type="SMART" id="SM00382">
    <property type="entry name" value="AAA"/>
    <property type="match status" value="1"/>
</dbReference>
<dbReference type="InterPro" id="IPR011006">
    <property type="entry name" value="CheY-like_superfamily"/>
</dbReference>
<dbReference type="PANTHER" id="PTHR32071">
    <property type="entry name" value="TRANSCRIPTIONAL REGULATORY PROTEIN"/>
    <property type="match status" value="1"/>
</dbReference>
<dbReference type="PROSITE" id="PS50110">
    <property type="entry name" value="RESPONSE_REGULATORY"/>
    <property type="match status" value="1"/>
</dbReference>
<dbReference type="InterPro" id="IPR027417">
    <property type="entry name" value="P-loop_NTPase"/>
</dbReference>
<dbReference type="PROSITE" id="PS00676">
    <property type="entry name" value="SIGMA54_INTERACT_2"/>
    <property type="match status" value="1"/>
</dbReference>
<evidence type="ECO:0000256" key="1">
    <source>
        <dbReference type="ARBA" id="ARBA00022741"/>
    </source>
</evidence>
<dbReference type="KEGG" id="agv:OJF2_68790"/>
<dbReference type="SUPFAM" id="SSF52172">
    <property type="entry name" value="CheY-like"/>
    <property type="match status" value="1"/>
</dbReference>
<dbReference type="SUPFAM" id="SSF52540">
    <property type="entry name" value="P-loop containing nucleoside triphosphate hydrolases"/>
    <property type="match status" value="1"/>
</dbReference>
<evidence type="ECO:0000256" key="3">
    <source>
        <dbReference type="ARBA" id="ARBA00023015"/>
    </source>
</evidence>
<dbReference type="InterPro" id="IPR025943">
    <property type="entry name" value="Sigma_54_int_dom_ATP-bd_2"/>
</dbReference>
<name>A0A5B9WE85_9BACT</name>
<proteinExistence type="predicted"/>
<dbReference type="Gene3D" id="3.40.50.2300">
    <property type="match status" value="1"/>
</dbReference>
<dbReference type="Pfam" id="PF00072">
    <property type="entry name" value="Response_reg"/>
    <property type="match status" value="1"/>
</dbReference>
<feature type="domain" description="Response regulatory" evidence="8">
    <location>
        <begin position="4"/>
        <end position="118"/>
    </location>
</feature>
<dbReference type="InterPro" id="IPR003593">
    <property type="entry name" value="AAA+_ATPase"/>
</dbReference>
<dbReference type="Gene3D" id="1.10.10.60">
    <property type="entry name" value="Homeodomain-like"/>
    <property type="match status" value="1"/>
</dbReference>
<dbReference type="Pfam" id="PF00158">
    <property type="entry name" value="Sigma54_activat"/>
    <property type="match status" value="1"/>
</dbReference>
<keyword evidence="3" id="KW-0805">Transcription regulation</keyword>
<dbReference type="InterPro" id="IPR002078">
    <property type="entry name" value="Sigma_54_int"/>
</dbReference>
<dbReference type="Gene3D" id="1.10.8.60">
    <property type="match status" value="1"/>
</dbReference>
<dbReference type="InterPro" id="IPR001789">
    <property type="entry name" value="Sig_transdc_resp-reg_receiver"/>
</dbReference>
<dbReference type="RefSeq" id="WP_148597738.1">
    <property type="nucleotide sequence ID" value="NZ_CP042997.1"/>
</dbReference>
<dbReference type="SMART" id="SM00448">
    <property type="entry name" value="REC"/>
    <property type="match status" value="1"/>
</dbReference>
<protein>
    <submittedName>
        <fullName evidence="9">Transcriptional regulatory protein ZraR</fullName>
    </submittedName>
</protein>
<keyword evidence="4" id="KW-0238">DNA-binding</keyword>
<keyword evidence="6" id="KW-0597">Phosphoprotein</keyword>
<feature type="domain" description="Sigma-54 factor interaction" evidence="7">
    <location>
        <begin position="143"/>
        <end position="371"/>
    </location>
</feature>
<dbReference type="FunFam" id="3.40.50.300:FF:000006">
    <property type="entry name" value="DNA-binding transcriptional regulator NtrC"/>
    <property type="match status" value="1"/>
</dbReference>
<evidence type="ECO:0000313" key="9">
    <source>
        <dbReference type="EMBL" id="QEH38281.1"/>
    </source>
</evidence>
<evidence type="ECO:0000313" key="10">
    <source>
        <dbReference type="Proteomes" id="UP000324233"/>
    </source>
</evidence>
<keyword evidence="10" id="KW-1185">Reference proteome</keyword>
<evidence type="ECO:0000259" key="8">
    <source>
        <dbReference type="PROSITE" id="PS50110"/>
    </source>
</evidence>
<dbReference type="GO" id="GO:0000160">
    <property type="term" value="P:phosphorelay signal transduction system"/>
    <property type="evidence" value="ECO:0007669"/>
    <property type="project" value="InterPro"/>
</dbReference>
<dbReference type="PROSITE" id="PS00688">
    <property type="entry name" value="SIGMA54_INTERACT_3"/>
    <property type="match status" value="1"/>
</dbReference>
<keyword evidence="5" id="KW-0804">Transcription</keyword>
<evidence type="ECO:0000259" key="7">
    <source>
        <dbReference type="PROSITE" id="PS50045"/>
    </source>
</evidence>
<organism evidence="9 10">
    <name type="scientific">Aquisphaera giovannonii</name>
    <dbReference type="NCBI Taxonomy" id="406548"/>
    <lineage>
        <taxon>Bacteria</taxon>
        <taxon>Pseudomonadati</taxon>
        <taxon>Planctomycetota</taxon>
        <taxon>Planctomycetia</taxon>
        <taxon>Isosphaerales</taxon>
        <taxon>Isosphaeraceae</taxon>
        <taxon>Aquisphaera</taxon>
    </lineage>
</organism>
<accession>A0A5B9WE85</accession>
<evidence type="ECO:0000256" key="2">
    <source>
        <dbReference type="ARBA" id="ARBA00022840"/>
    </source>
</evidence>
<dbReference type="EMBL" id="CP042997">
    <property type="protein sequence ID" value="QEH38281.1"/>
    <property type="molecule type" value="Genomic_DNA"/>
</dbReference>
<dbReference type="Gene3D" id="3.40.50.300">
    <property type="entry name" value="P-loop containing nucleotide triphosphate hydrolases"/>
    <property type="match status" value="1"/>
</dbReference>
<dbReference type="Pfam" id="PF02954">
    <property type="entry name" value="HTH_8"/>
    <property type="match status" value="1"/>
</dbReference>